<comment type="caution">
    <text evidence="1">The sequence shown here is derived from an EMBL/GenBank/DDBJ whole genome shotgun (WGS) entry which is preliminary data.</text>
</comment>
<reference evidence="1 2" key="2">
    <citation type="journal article" date="2022" name="Mol. Biol. Evol.">
        <title>Comparative Genomics Reveals Insights into the Divergent Evolution of Astigmatic Mites and Household Pest Adaptations.</title>
        <authorList>
            <person name="Xiong Q."/>
            <person name="Wan A.T."/>
            <person name="Liu X."/>
            <person name="Fung C.S."/>
            <person name="Xiao X."/>
            <person name="Malainual N."/>
            <person name="Hou J."/>
            <person name="Wang L."/>
            <person name="Wang M."/>
            <person name="Yang K.Y."/>
            <person name="Cui Y."/>
            <person name="Leung E.L."/>
            <person name="Nong W."/>
            <person name="Shin S.K."/>
            <person name="Au S.W."/>
            <person name="Jeong K.Y."/>
            <person name="Chew F.T."/>
            <person name="Hui J.H."/>
            <person name="Leung T.F."/>
            <person name="Tungtrongchitr A."/>
            <person name="Zhong N."/>
            <person name="Liu Z."/>
            <person name="Tsui S.K."/>
        </authorList>
    </citation>
    <scope>NUCLEOTIDE SEQUENCE [LARGE SCALE GENOMIC DNA]</scope>
    <source>
        <strain evidence="1">Derp</strain>
    </source>
</reference>
<evidence type="ECO:0000313" key="2">
    <source>
        <dbReference type="Proteomes" id="UP000887458"/>
    </source>
</evidence>
<organism evidence="1 2">
    <name type="scientific">Dermatophagoides pteronyssinus</name>
    <name type="common">European house dust mite</name>
    <dbReference type="NCBI Taxonomy" id="6956"/>
    <lineage>
        <taxon>Eukaryota</taxon>
        <taxon>Metazoa</taxon>
        <taxon>Ecdysozoa</taxon>
        <taxon>Arthropoda</taxon>
        <taxon>Chelicerata</taxon>
        <taxon>Arachnida</taxon>
        <taxon>Acari</taxon>
        <taxon>Acariformes</taxon>
        <taxon>Sarcoptiformes</taxon>
        <taxon>Astigmata</taxon>
        <taxon>Psoroptidia</taxon>
        <taxon>Analgoidea</taxon>
        <taxon>Pyroglyphidae</taxon>
        <taxon>Dermatophagoidinae</taxon>
        <taxon>Dermatophagoides</taxon>
    </lineage>
</organism>
<accession>A0ABQ8ISB0</accession>
<sequence>MPFKFCTQPRLESPWHTYITLGRYFRNAFSICIKPSLLPIVATRLPQYPCTKDNNVCPGSNRLHMAVSIAIVADPVIANHEQY</sequence>
<gene>
    <name evidence="1" type="ORF">DERP_006767</name>
</gene>
<reference evidence="1 2" key="1">
    <citation type="journal article" date="2018" name="J. Allergy Clin. Immunol.">
        <title>High-quality assembly of Dermatophagoides pteronyssinus genome and transcriptome reveals a wide range of novel allergens.</title>
        <authorList>
            <person name="Liu X.Y."/>
            <person name="Yang K.Y."/>
            <person name="Wang M.Q."/>
            <person name="Kwok J.S."/>
            <person name="Zeng X."/>
            <person name="Yang Z."/>
            <person name="Xiao X.J."/>
            <person name="Lau C.P."/>
            <person name="Li Y."/>
            <person name="Huang Z.M."/>
            <person name="Ba J.G."/>
            <person name="Yim A.K."/>
            <person name="Ouyang C.Y."/>
            <person name="Ngai S.M."/>
            <person name="Chan T.F."/>
            <person name="Leung E.L."/>
            <person name="Liu L."/>
            <person name="Liu Z.G."/>
            <person name="Tsui S.K."/>
        </authorList>
    </citation>
    <scope>NUCLEOTIDE SEQUENCE [LARGE SCALE GENOMIC DNA]</scope>
    <source>
        <strain evidence="1">Derp</strain>
    </source>
</reference>
<dbReference type="EMBL" id="NJHN03000123">
    <property type="protein sequence ID" value="KAH9413081.1"/>
    <property type="molecule type" value="Genomic_DNA"/>
</dbReference>
<evidence type="ECO:0000313" key="1">
    <source>
        <dbReference type="EMBL" id="KAH9413081.1"/>
    </source>
</evidence>
<keyword evidence="2" id="KW-1185">Reference proteome</keyword>
<name>A0ABQ8ISB0_DERPT</name>
<dbReference type="Proteomes" id="UP000887458">
    <property type="component" value="Unassembled WGS sequence"/>
</dbReference>
<protein>
    <submittedName>
        <fullName evidence="1">Uncharacterized protein</fullName>
    </submittedName>
</protein>
<proteinExistence type="predicted"/>